<dbReference type="SUPFAM" id="SSF53649">
    <property type="entry name" value="Alkaline phosphatase-like"/>
    <property type="match status" value="1"/>
</dbReference>
<feature type="chain" id="PRO_5005193754" description="Alkaline phosphatase family protein" evidence="1">
    <location>
        <begin position="23"/>
        <end position="421"/>
    </location>
</feature>
<dbReference type="InterPro" id="IPR002591">
    <property type="entry name" value="Phosphodiest/P_Trfase"/>
</dbReference>
<evidence type="ECO:0000256" key="1">
    <source>
        <dbReference type="SAM" id="SignalP"/>
    </source>
</evidence>
<evidence type="ECO:0000313" key="2">
    <source>
        <dbReference type="EMBL" id="CEP01730.1"/>
    </source>
</evidence>
<feature type="signal peptide" evidence="1">
    <location>
        <begin position="1"/>
        <end position="22"/>
    </location>
</feature>
<dbReference type="PANTHER" id="PTHR10151">
    <property type="entry name" value="ECTONUCLEOTIDE PYROPHOSPHATASE/PHOSPHODIESTERASE"/>
    <property type="match status" value="1"/>
</dbReference>
<dbReference type="EMBL" id="CDSF01000116">
    <property type="protein sequence ID" value="CEP01730.1"/>
    <property type="molecule type" value="Genomic_DNA"/>
</dbReference>
<dbReference type="Pfam" id="PF01663">
    <property type="entry name" value="Phosphodiest"/>
    <property type="match status" value="1"/>
</dbReference>
<dbReference type="Gene3D" id="3.40.720.10">
    <property type="entry name" value="Alkaline Phosphatase, subunit A"/>
    <property type="match status" value="1"/>
</dbReference>
<reference evidence="2 3" key="1">
    <citation type="submission" date="2015-02" db="EMBL/GenBank/DDBJ databases">
        <authorList>
            <person name="Chooi Y.-H."/>
        </authorList>
    </citation>
    <scope>NUCLEOTIDE SEQUENCE [LARGE SCALE GENOMIC DNA]</scope>
    <source>
        <strain evidence="2">E3</strain>
    </source>
</reference>
<evidence type="ECO:0008006" key="4">
    <source>
        <dbReference type="Google" id="ProtNLM"/>
    </source>
</evidence>
<dbReference type="OMA" id="DVCIDHS"/>
<organism evidence="2 3">
    <name type="scientific">Plasmodiophora brassicae</name>
    <name type="common">Clubroot disease agent</name>
    <dbReference type="NCBI Taxonomy" id="37360"/>
    <lineage>
        <taxon>Eukaryota</taxon>
        <taxon>Sar</taxon>
        <taxon>Rhizaria</taxon>
        <taxon>Endomyxa</taxon>
        <taxon>Phytomyxea</taxon>
        <taxon>Plasmodiophorida</taxon>
        <taxon>Plasmodiophoridae</taxon>
        <taxon>Plasmodiophora</taxon>
    </lineage>
</organism>
<accession>A0A0G4J2F9</accession>
<dbReference type="InterPro" id="IPR017850">
    <property type="entry name" value="Alkaline_phosphatase_core_sf"/>
</dbReference>
<proteinExistence type="predicted"/>
<dbReference type="OrthoDB" id="415411at2759"/>
<keyword evidence="1" id="KW-0732">Signal</keyword>
<dbReference type="Proteomes" id="UP000039324">
    <property type="component" value="Unassembled WGS sequence"/>
</dbReference>
<dbReference type="PANTHER" id="PTHR10151:SF120">
    <property type="entry name" value="BIS(5'-ADENOSYL)-TRIPHOSPHATASE"/>
    <property type="match status" value="1"/>
</dbReference>
<gene>
    <name evidence="2" type="ORF">PBRA_008672</name>
</gene>
<keyword evidence="3" id="KW-1185">Reference proteome</keyword>
<evidence type="ECO:0000313" key="3">
    <source>
        <dbReference type="Proteomes" id="UP000039324"/>
    </source>
</evidence>
<dbReference type="STRING" id="37360.A0A0G4J2F9"/>
<dbReference type="AlphaFoldDB" id="A0A0G4J2F9"/>
<name>A0A0G4J2F9_PLABS</name>
<protein>
    <recommendedName>
        <fullName evidence="4">Alkaline phosphatase family protein</fullName>
    </recommendedName>
</protein>
<sequence>MPPFKSPVIVINVALLFAAASAAPLNVVMIGVDGCHPDWVTEAHTPNLVRLANQGIMGHMTPVFPTLTFPSQFSIVTGLYPDHHGIVANEFYDPKEHASWTYRNDNLAAEPRWWSGVPIWAVAKTQGLPTAVANWPTSRVQFQGTFPDHFVETFTPKYSAEQAARDTLRWIDQMREEKPDKPFLALMYIDEVDRVGHRPGPKSNEMAAVLERIDGVIGEVVQALEKRSLMDTTAILVVSDHGMTQLSDQRRAELGDLVDMALIERHFEYVSMVQIWPKDGCLEDVYRQLKAKQTDSTFRVYLKQDLPDRLRYKVNRRIAPIVVMSAPGFSILVPGVLKKWGGSVNEYGAHGYDNAYPEMTSLFIARIPGSKRAWMSNSHTDRQARLMPFDSVHVHNLLARLLGVAPAQPNDGTSALIDQVL</sequence>
<dbReference type="GO" id="GO:0016787">
    <property type="term" value="F:hydrolase activity"/>
    <property type="evidence" value="ECO:0007669"/>
    <property type="project" value="UniProtKB-ARBA"/>
</dbReference>
<dbReference type="CDD" id="cd16018">
    <property type="entry name" value="Enpp"/>
    <property type="match status" value="1"/>
</dbReference>